<dbReference type="EMBL" id="OCZC01000059">
    <property type="protein sequence ID" value="SOO24141.1"/>
    <property type="molecule type" value="Genomic_DNA"/>
</dbReference>
<evidence type="ECO:0000256" key="2">
    <source>
        <dbReference type="ARBA" id="ARBA00001966"/>
    </source>
</evidence>
<accession>A0A7Z7IYV5</accession>
<organism evidence="6 7">
    <name type="scientific">Xanthomonas campestris pv. phaseoli</name>
    <dbReference type="NCBI Taxonomy" id="317013"/>
    <lineage>
        <taxon>Bacteria</taxon>
        <taxon>Pseudomonadati</taxon>
        <taxon>Pseudomonadota</taxon>
        <taxon>Gammaproteobacteria</taxon>
        <taxon>Lysobacterales</taxon>
        <taxon>Lysobacteraceae</taxon>
        <taxon>Xanthomonas</taxon>
    </lineage>
</organism>
<evidence type="ECO:0000259" key="5">
    <source>
        <dbReference type="Pfam" id="PF04324"/>
    </source>
</evidence>
<keyword evidence="3" id="KW-0560">Oxidoreductase</keyword>
<dbReference type="Gene3D" id="1.10.10.1100">
    <property type="entry name" value="BFD-like [2Fe-2S]-binding domain"/>
    <property type="match status" value="1"/>
</dbReference>
<dbReference type="InterPro" id="IPR009010">
    <property type="entry name" value="Asp_de-COase-like_dom_sf"/>
</dbReference>
<gene>
    <name evidence="6" type="ORF">XFF6991_320140</name>
</gene>
<evidence type="ECO:0000259" key="4">
    <source>
        <dbReference type="Pfam" id="PF01568"/>
    </source>
</evidence>
<evidence type="ECO:0000313" key="7">
    <source>
        <dbReference type="Proteomes" id="UP000234345"/>
    </source>
</evidence>
<protein>
    <submittedName>
        <fullName evidence="6">Nitrate reductase</fullName>
    </submittedName>
</protein>
<name>A0A7Z7IYV5_XANCH</name>
<dbReference type="AlphaFoldDB" id="A0A7Z7IYV5"/>
<proteinExistence type="predicted"/>
<evidence type="ECO:0000256" key="1">
    <source>
        <dbReference type="ARBA" id="ARBA00001942"/>
    </source>
</evidence>
<feature type="domain" description="Molybdopterin dinucleotide-binding" evidence="4">
    <location>
        <begin position="2"/>
        <end position="112"/>
    </location>
</feature>
<dbReference type="GO" id="GO:0016491">
    <property type="term" value="F:oxidoreductase activity"/>
    <property type="evidence" value="ECO:0007669"/>
    <property type="project" value="UniProtKB-KW"/>
</dbReference>
<dbReference type="GO" id="GO:0045333">
    <property type="term" value="P:cellular respiration"/>
    <property type="evidence" value="ECO:0007669"/>
    <property type="project" value="UniProtKB-ARBA"/>
</dbReference>
<comment type="caution">
    <text evidence="6">The sequence shown here is derived from an EMBL/GenBank/DDBJ whole genome shotgun (WGS) entry which is preliminary data.</text>
</comment>
<dbReference type="InterPro" id="IPR050123">
    <property type="entry name" value="Prok_molybdopt-oxidoreductase"/>
</dbReference>
<dbReference type="Gene3D" id="2.40.40.20">
    <property type="match status" value="1"/>
</dbReference>
<dbReference type="Pfam" id="PF04324">
    <property type="entry name" value="Fer2_BFD"/>
    <property type="match status" value="1"/>
</dbReference>
<sequence>MRLLTGRLRDQWHGMSRTGRVAAAFAHSPEPTLRMHPGDAQRRGLVAGELVQIASKRGALVLPLELSDELRSGTVFAPMHWSGQSLSSGGINEVSTPAVDARSQQPELKHTAVRVEKTTFGWHLLAARRGDAIALQQTLQPLLRDCGYASLRLHAEPSGGSRRHASGDWVVLHAACERAPDATWMDRLVAALRLPAGADVLEYRDLRRGLMRRVGWRMHDGHHHIDGVLLTAAQPSDAKNQSLLATALAGKPWHGARLSVFAHTHSAVGDPIVCTCMHVSAAAIHAAIDEGADLAQLKQRLGCGTVCGSCVRIPKIPCLASGPAASVRGRHALAMVPAWCQRRPVVQACTQPQGLSQGVSTWRVEGVSVRAQIRAQSVCVHCLFRPVAAPL</sequence>
<comment type="cofactor">
    <cofactor evidence="1">
        <name>Mo-bis(molybdopterin guanine dinucleotide)</name>
        <dbReference type="ChEBI" id="CHEBI:60539"/>
    </cofactor>
</comment>
<dbReference type="Proteomes" id="UP000234345">
    <property type="component" value="Unassembled WGS sequence"/>
</dbReference>
<dbReference type="InterPro" id="IPR006657">
    <property type="entry name" value="MoPterin_dinucl-bd_dom"/>
</dbReference>
<dbReference type="GO" id="GO:1990204">
    <property type="term" value="C:oxidoreductase complex"/>
    <property type="evidence" value="ECO:0007669"/>
    <property type="project" value="UniProtKB-ARBA"/>
</dbReference>
<dbReference type="SUPFAM" id="SSF50692">
    <property type="entry name" value="ADC-like"/>
    <property type="match status" value="1"/>
</dbReference>
<dbReference type="InterPro" id="IPR041854">
    <property type="entry name" value="BFD-like_2Fe2S-bd_dom_sf"/>
</dbReference>
<dbReference type="CDD" id="cd02791">
    <property type="entry name" value="MopB_CT_Nitrate-R-NapA-like"/>
    <property type="match status" value="1"/>
</dbReference>
<dbReference type="InterPro" id="IPR041957">
    <property type="entry name" value="CT_Nitrate-R-NapA-like"/>
</dbReference>
<comment type="cofactor">
    <cofactor evidence="2">
        <name>[4Fe-4S] cluster</name>
        <dbReference type="ChEBI" id="CHEBI:49883"/>
    </cofactor>
</comment>
<dbReference type="PANTHER" id="PTHR43105:SF9">
    <property type="entry name" value="NADPH-FE(3+) OXIDOREDUCTASE SUBUNIT ALPHA"/>
    <property type="match status" value="1"/>
</dbReference>
<dbReference type="PANTHER" id="PTHR43105">
    <property type="entry name" value="RESPIRATORY NITRATE REDUCTASE"/>
    <property type="match status" value="1"/>
</dbReference>
<dbReference type="GO" id="GO:0016020">
    <property type="term" value="C:membrane"/>
    <property type="evidence" value="ECO:0007669"/>
    <property type="project" value="TreeGrafter"/>
</dbReference>
<dbReference type="GO" id="GO:0043546">
    <property type="term" value="F:molybdopterin cofactor binding"/>
    <property type="evidence" value="ECO:0007669"/>
    <property type="project" value="InterPro"/>
</dbReference>
<evidence type="ECO:0000256" key="3">
    <source>
        <dbReference type="ARBA" id="ARBA00023002"/>
    </source>
</evidence>
<feature type="domain" description="BFD-like [2Fe-2S]-binding" evidence="5">
    <location>
        <begin position="272"/>
        <end position="311"/>
    </location>
</feature>
<reference evidence="6 7" key="1">
    <citation type="submission" date="2017-10" db="EMBL/GenBank/DDBJ databases">
        <authorList>
            <person name="Regsiter A."/>
            <person name="William W."/>
        </authorList>
    </citation>
    <scope>NUCLEOTIDE SEQUENCE [LARGE SCALE GENOMIC DNA]</scope>
    <source>
        <strain evidence="6 7">CFBP6991</strain>
    </source>
</reference>
<dbReference type="Pfam" id="PF01568">
    <property type="entry name" value="Molydop_binding"/>
    <property type="match status" value="1"/>
</dbReference>
<dbReference type="InterPro" id="IPR007419">
    <property type="entry name" value="BFD-like_2Fe2S-bd_dom"/>
</dbReference>
<evidence type="ECO:0000313" key="6">
    <source>
        <dbReference type="EMBL" id="SOO24141.1"/>
    </source>
</evidence>